<dbReference type="GO" id="GO:0030089">
    <property type="term" value="C:phycobilisome"/>
    <property type="evidence" value="ECO:0007669"/>
    <property type="project" value="UniProtKB-KW"/>
</dbReference>
<dbReference type="AlphaFoldDB" id="A0A6M0RSU9"/>
<dbReference type="SUPFAM" id="SSF48371">
    <property type="entry name" value="ARM repeat"/>
    <property type="match status" value="1"/>
</dbReference>
<dbReference type="EMBL" id="QXHD01000004">
    <property type="protein sequence ID" value="NEZ58883.1"/>
    <property type="molecule type" value="Genomic_DNA"/>
</dbReference>
<keyword evidence="4" id="KW-1185">Reference proteome</keyword>
<evidence type="ECO:0000313" key="4">
    <source>
        <dbReference type="Proteomes" id="UP000481033"/>
    </source>
</evidence>
<organism evidence="3 4">
    <name type="scientific">Adonisia turfae CCMR0081</name>
    <dbReference type="NCBI Taxonomy" id="2292702"/>
    <lineage>
        <taxon>Bacteria</taxon>
        <taxon>Bacillati</taxon>
        <taxon>Cyanobacteriota</taxon>
        <taxon>Adonisia</taxon>
        <taxon>Adonisia turfae</taxon>
    </lineage>
</organism>
<dbReference type="SMART" id="SM00567">
    <property type="entry name" value="EZ_HEAT"/>
    <property type="match status" value="4"/>
</dbReference>
<accession>A0A6M0RSU9</accession>
<evidence type="ECO:0000256" key="2">
    <source>
        <dbReference type="ARBA" id="ARBA00022738"/>
    </source>
</evidence>
<proteinExistence type="predicted"/>
<evidence type="ECO:0000313" key="3">
    <source>
        <dbReference type="EMBL" id="NEZ58883.1"/>
    </source>
</evidence>
<dbReference type="Pfam" id="PF13646">
    <property type="entry name" value="HEAT_2"/>
    <property type="match status" value="2"/>
</dbReference>
<reference evidence="3 4" key="1">
    <citation type="journal article" date="2020" name="Microb. Ecol.">
        <title>Ecogenomics of the Marine Benthic Filamentous Cyanobacterium Adonisia.</title>
        <authorList>
            <person name="Walter J.M."/>
            <person name="Coutinho F.H."/>
            <person name="Leomil L."/>
            <person name="Hargreaves P.I."/>
            <person name="Campeao M.E."/>
            <person name="Vieira V.V."/>
            <person name="Silva B.S."/>
            <person name="Fistarol G.O."/>
            <person name="Salomon P.S."/>
            <person name="Sawabe T."/>
            <person name="Mino S."/>
            <person name="Hosokawa M."/>
            <person name="Miyashita H."/>
            <person name="Maruyama F."/>
            <person name="van Verk M.C."/>
            <person name="Dutilh B.E."/>
            <person name="Thompson C.C."/>
            <person name="Thompson F.L."/>
        </authorList>
    </citation>
    <scope>NUCLEOTIDE SEQUENCE [LARGE SCALE GENOMIC DNA]</scope>
    <source>
        <strain evidence="3 4">CCMR0081</strain>
    </source>
</reference>
<keyword evidence="1" id="KW-0042">Antenna complex</keyword>
<dbReference type="InterPro" id="IPR016024">
    <property type="entry name" value="ARM-type_fold"/>
</dbReference>
<dbReference type="PANTHER" id="PTHR12697:SF5">
    <property type="entry name" value="DEOXYHYPUSINE HYDROXYLASE"/>
    <property type="match status" value="1"/>
</dbReference>
<dbReference type="InterPro" id="IPR011989">
    <property type="entry name" value="ARM-like"/>
</dbReference>
<name>A0A6M0RSU9_9CYAN</name>
<dbReference type="Proteomes" id="UP000481033">
    <property type="component" value="Unassembled WGS sequence"/>
</dbReference>
<sequence length="225" mass="24911">MPTSKKSMNFPQIQAFLDSPNPQLRMKAIAELHHHEPAAVVPLLKQRMNDGKFLVRSFVAMGLGHKRNNEAFEALLSILNNETDHNVVAEASNSLAKFGAQALPHLIAVFEQNSNWLVRQSIFGALEDLDDPEVLLKLCRLGIQGEDLTVRMAALTQLRRLKETYKLSEALNLALAAATDDNGLVRTSAARTLRHLGGPEAQAMLDKLQQDSDYRVVRAVLEGLL</sequence>
<keyword evidence="2" id="KW-0605">Phycobilisome</keyword>
<dbReference type="GO" id="GO:0016491">
    <property type="term" value="F:oxidoreductase activity"/>
    <property type="evidence" value="ECO:0007669"/>
    <property type="project" value="TreeGrafter"/>
</dbReference>
<comment type="caution">
    <text evidence="3">The sequence shown here is derived from an EMBL/GenBank/DDBJ whole genome shotgun (WGS) entry which is preliminary data.</text>
</comment>
<dbReference type="InterPro" id="IPR004155">
    <property type="entry name" value="PBS_lyase_HEAT"/>
</dbReference>
<gene>
    <name evidence="3" type="ORF">DXZ20_25225</name>
</gene>
<dbReference type="Gene3D" id="1.25.10.10">
    <property type="entry name" value="Leucine-rich Repeat Variant"/>
    <property type="match status" value="2"/>
</dbReference>
<evidence type="ECO:0000256" key="1">
    <source>
        <dbReference type="ARBA" id="ARBA00022549"/>
    </source>
</evidence>
<dbReference type="PANTHER" id="PTHR12697">
    <property type="entry name" value="PBS LYASE HEAT-LIKE PROTEIN"/>
    <property type="match status" value="1"/>
</dbReference>
<protein>
    <submittedName>
        <fullName evidence="3">HEAT repeat domain-containing protein</fullName>
    </submittedName>
</protein>